<dbReference type="InterPro" id="IPR036812">
    <property type="entry name" value="NAD(P)_OxRdtase_dom_sf"/>
</dbReference>
<dbReference type="EC" id="1.1.1.307" evidence="2"/>
<dbReference type="PRINTS" id="PR00069">
    <property type="entry name" value="ALDKETRDTASE"/>
</dbReference>
<dbReference type="Proteomes" id="UP000242814">
    <property type="component" value="Unassembled WGS sequence"/>
</dbReference>
<evidence type="ECO:0000259" key="10">
    <source>
        <dbReference type="Pfam" id="PF00248"/>
    </source>
</evidence>
<sequence length="313" mass="35184">MAAFTLQSTYKLNSGHKIPVLGFGGLSDSYPENVAVIIEFSFYLTLADWHLPLGVSNIRDRPPEKTEKAVLKALELGYRHIDSAQAYRNEAECGQAIRNCGLKRSDIFFTTKVPRSAMGYREAKNAIDSSLKAANIDYIDLILIHAPYGGREKREGTWRALVEAQKEGKIRSIGVSNYGVHHLNELEEYSKVVGGKIDVGQYELHPWLSREDIVDWLKKRNIVIEAYSPLVQATKMDDPLLMNLARKHNKTPAQILLRWSLQKGFVPLPKSVTDSRITENTGVFDFELSAEDMGALDTGKYEPVCWDPTVSND</sequence>
<dbReference type="PROSITE" id="PS00063">
    <property type="entry name" value="ALDOKETO_REDUCTASE_3"/>
    <property type="match status" value="1"/>
</dbReference>
<evidence type="ECO:0000256" key="8">
    <source>
        <dbReference type="PIRSR" id="PIRSR000097-2"/>
    </source>
</evidence>
<reference evidence="11 12" key="1">
    <citation type="submission" date="2016-06" db="EMBL/GenBank/DDBJ databases">
        <authorList>
            <person name="Kjaerup R.B."/>
            <person name="Dalgaard T.S."/>
            <person name="Juul-Madsen H.R."/>
        </authorList>
    </citation>
    <scope>NUCLEOTIDE SEQUENCE [LARGE SCALE GENOMIC DNA]</scope>
    <source>
        <strain evidence="11 12">Pb300</strain>
    </source>
</reference>
<evidence type="ECO:0000256" key="6">
    <source>
        <dbReference type="ARBA" id="ARBA00049485"/>
    </source>
</evidence>
<evidence type="ECO:0000256" key="7">
    <source>
        <dbReference type="PIRSR" id="PIRSR000097-1"/>
    </source>
</evidence>
<dbReference type="InterPro" id="IPR023210">
    <property type="entry name" value="NADP_OxRdtase_dom"/>
</dbReference>
<protein>
    <recommendedName>
        <fullName evidence="2">D-xylose reductase [NAD(P)H]</fullName>
        <ecNumber evidence="2">1.1.1.307</ecNumber>
    </recommendedName>
</protein>
<dbReference type="InterPro" id="IPR018170">
    <property type="entry name" value="Aldo/ket_reductase_CS"/>
</dbReference>
<dbReference type="FunFam" id="3.20.20.100:FF:000015">
    <property type="entry name" value="Oxidoreductase, aldo/keto reductase family"/>
    <property type="match status" value="1"/>
</dbReference>
<proteinExistence type="inferred from homology"/>
<feature type="binding site" evidence="8">
    <location>
        <position position="145"/>
    </location>
    <ligand>
        <name>substrate</name>
    </ligand>
</feature>
<organism evidence="11 12">
    <name type="scientific">Paracoccidioides brasiliensis</name>
    <dbReference type="NCBI Taxonomy" id="121759"/>
    <lineage>
        <taxon>Eukaryota</taxon>
        <taxon>Fungi</taxon>
        <taxon>Dikarya</taxon>
        <taxon>Ascomycota</taxon>
        <taxon>Pezizomycotina</taxon>
        <taxon>Eurotiomycetes</taxon>
        <taxon>Eurotiomycetidae</taxon>
        <taxon>Onygenales</taxon>
        <taxon>Ajellomycetaceae</taxon>
        <taxon>Paracoccidioides</taxon>
    </lineage>
</organism>
<feature type="domain" description="NADP-dependent oxidoreductase" evidence="10">
    <location>
        <begin position="62"/>
        <end position="297"/>
    </location>
</feature>
<evidence type="ECO:0000256" key="1">
    <source>
        <dbReference type="ARBA" id="ARBA00007905"/>
    </source>
</evidence>
<dbReference type="PROSITE" id="PS00062">
    <property type="entry name" value="ALDOKETO_REDUCTASE_2"/>
    <property type="match status" value="1"/>
</dbReference>
<dbReference type="VEuPathDB" id="FungiDB:PADG_07606"/>
<dbReference type="PANTHER" id="PTHR43827">
    <property type="entry name" value="2,5-DIKETO-D-GLUCONIC ACID REDUCTASE"/>
    <property type="match status" value="1"/>
</dbReference>
<evidence type="ECO:0000313" key="12">
    <source>
        <dbReference type="Proteomes" id="UP000242814"/>
    </source>
</evidence>
<dbReference type="Pfam" id="PF00248">
    <property type="entry name" value="Aldo_ket_red"/>
    <property type="match status" value="1"/>
</dbReference>
<comment type="catalytic activity">
    <reaction evidence="6">
        <text>xylitol + NAD(+) = D-xylose + NADH + H(+)</text>
        <dbReference type="Rhea" id="RHEA:27441"/>
        <dbReference type="ChEBI" id="CHEBI:15378"/>
        <dbReference type="ChEBI" id="CHEBI:17151"/>
        <dbReference type="ChEBI" id="CHEBI:53455"/>
        <dbReference type="ChEBI" id="CHEBI:57540"/>
        <dbReference type="ChEBI" id="CHEBI:57945"/>
        <dbReference type="EC" id="1.1.1.307"/>
    </reaction>
</comment>
<dbReference type="GO" id="GO:0016491">
    <property type="term" value="F:oxidoreductase activity"/>
    <property type="evidence" value="ECO:0007669"/>
    <property type="project" value="UniProtKB-KW"/>
</dbReference>
<comment type="catalytic activity">
    <reaction evidence="5">
        <text>xylitol + NADP(+) = D-xylose + NADPH + H(+)</text>
        <dbReference type="Rhea" id="RHEA:27445"/>
        <dbReference type="ChEBI" id="CHEBI:15378"/>
        <dbReference type="ChEBI" id="CHEBI:17151"/>
        <dbReference type="ChEBI" id="CHEBI:53455"/>
        <dbReference type="ChEBI" id="CHEBI:57783"/>
        <dbReference type="ChEBI" id="CHEBI:58349"/>
        <dbReference type="EC" id="1.1.1.307"/>
    </reaction>
</comment>
<evidence type="ECO:0000256" key="5">
    <source>
        <dbReference type="ARBA" id="ARBA00047534"/>
    </source>
</evidence>
<comment type="caution">
    <text evidence="11">The sequence shown here is derived from an EMBL/GenBank/DDBJ whole genome shotgun (WGS) entry which is preliminary data.</text>
</comment>
<comment type="similarity">
    <text evidence="1">Belongs to the aldo/keto reductase family.</text>
</comment>
<dbReference type="PROSITE" id="PS00798">
    <property type="entry name" value="ALDOKETO_REDUCTASE_1"/>
    <property type="match status" value="1"/>
</dbReference>
<dbReference type="InterPro" id="IPR020471">
    <property type="entry name" value="AKR"/>
</dbReference>
<dbReference type="PANTHER" id="PTHR43827:SF13">
    <property type="entry name" value="ALDO_KETO REDUCTASE FAMILY PROTEIN"/>
    <property type="match status" value="1"/>
</dbReference>
<dbReference type="PIRSF" id="PIRSF000097">
    <property type="entry name" value="AKR"/>
    <property type="match status" value="1"/>
</dbReference>
<dbReference type="EMBL" id="LZYO01000004">
    <property type="protein sequence ID" value="ODH45255.1"/>
    <property type="molecule type" value="Genomic_DNA"/>
</dbReference>
<dbReference type="SUPFAM" id="SSF51430">
    <property type="entry name" value="NAD(P)-linked oxidoreductase"/>
    <property type="match status" value="1"/>
</dbReference>
<dbReference type="CDD" id="cd19071">
    <property type="entry name" value="AKR_AKR1-5-like"/>
    <property type="match status" value="1"/>
</dbReference>
<dbReference type="AlphaFoldDB" id="A0A1D2JQ00"/>
<comment type="function">
    <text evidence="4">Catalyzes the initial reaction in the xylose utilization pathway by reducing D-xylose into xylitol. Xylose is a major component of hemicelluloses such as xylan. Most fungi utilize D-xylose via three enzymatic reactions, xylose reductase (XR), xylitol dehydrogenase (XDH), and xylulokinase, to form xylulose 5-phosphate, which enters pentose phosphate pathway.</text>
</comment>
<evidence type="ECO:0000256" key="2">
    <source>
        <dbReference type="ARBA" id="ARBA00012845"/>
    </source>
</evidence>
<feature type="site" description="Lowers pKa of active site Tyr" evidence="9">
    <location>
        <position position="112"/>
    </location>
</feature>
<name>A0A1D2JQ00_PARBR</name>
<gene>
    <name evidence="11" type="ORF">ACO22_00251</name>
</gene>
<feature type="active site" description="Proton donor" evidence="7">
    <location>
        <position position="87"/>
    </location>
</feature>
<evidence type="ECO:0000256" key="9">
    <source>
        <dbReference type="PIRSR" id="PIRSR000097-3"/>
    </source>
</evidence>
<accession>A0A1D2JQ00</accession>
<evidence type="ECO:0000256" key="4">
    <source>
        <dbReference type="ARBA" id="ARBA00025065"/>
    </source>
</evidence>
<dbReference type="Gene3D" id="3.20.20.100">
    <property type="entry name" value="NADP-dependent oxidoreductase domain"/>
    <property type="match status" value="1"/>
</dbReference>
<evidence type="ECO:0000256" key="3">
    <source>
        <dbReference type="ARBA" id="ARBA00023002"/>
    </source>
</evidence>
<evidence type="ECO:0000313" key="11">
    <source>
        <dbReference type="EMBL" id="ODH45255.1"/>
    </source>
</evidence>
<keyword evidence="3" id="KW-0560">Oxidoreductase</keyword>
<dbReference type="VEuPathDB" id="FungiDB:PABG_06349"/>